<dbReference type="Gene3D" id="1.20.5.170">
    <property type="match status" value="1"/>
</dbReference>
<evidence type="ECO:0000256" key="1">
    <source>
        <dbReference type="SAM" id="MobiDB-lite"/>
    </source>
</evidence>
<evidence type="ECO:0000313" key="3">
    <source>
        <dbReference type="EMBL" id="TDH69761.1"/>
    </source>
</evidence>
<dbReference type="PROSITE" id="PS50217">
    <property type="entry name" value="BZIP"/>
    <property type="match status" value="1"/>
</dbReference>
<evidence type="ECO:0000313" key="4">
    <source>
        <dbReference type="Proteomes" id="UP000294530"/>
    </source>
</evidence>
<accession>A0A976FNP3</accession>
<organism evidence="3 4">
    <name type="scientific">Bremia lactucae</name>
    <name type="common">Lettuce downy mildew</name>
    <dbReference type="NCBI Taxonomy" id="4779"/>
    <lineage>
        <taxon>Eukaryota</taxon>
        <taxon>Sar</taxon>
        <taxon>Stramenopiles</taxon>
        <taxon>Oomycota</taxon>
        <taxon>Peronosporomycetes</taxon>
        <taxon>Peronosporales</taxon>
        <taxon>Peronosporaceae</taxon>
        <taxon>Bremia</taxon>
    </lineage>
</organism>
<gene>
    <name evidence="3" type="ORF">CCR75_002350</name>
</gene>
<name>A0A976FNP3_BRELC</name>
<evidence type="ECO:0000259" key="2">
    <source>
        <dbReference type="PROSITE" id="PS50217"/>
    </source>
</evidence>
<dbReference type="InterPro" id="IPR004827">
    <property type="entry name" value="bZIP"/>
</dbReference>
<protein>
    <recommendedName>
        <fullName evidence="2">BZIP domain-containing protein</fullName>
    </recommendedName>
</protein>
<dbReference type="Proteomes" id="UP000294530">
    <property type="component" value="Unassembled WGS sequence"/>
</dbReference>
<dbReference type="GO" id="GO:0003700">
    <property type="term" value="F:DNA-binding transcription factor activity"/>
    <property type="evidence" value="ECO:0007669"/>
    <property type="project" value="InterPro"/>
</dbReference>
<feature type="domain" description="BZIP" evidence="2">
    <location>
        <begin position="38"/>
        <end position="79"/>
    </location>
</feature>
<dbReference type="Pfam" id="PF07716">
    <property type="entry name" value="bZIP_2"/>
    <property type="match status" value="1"/>
</dbReference>
<reference evidence="3 4" key="1">
    <citation type="journal article" date="2021" name="Genome Biol.">
        <title>AFLAP: assembly-free linkage analysis pipeline using k-mers from genome sequencing data.</title>
        <authorList>
            <person name="Fletcher K."/>
            <person name="Zhang L."/>
            <person name="Gil J."/>
            <person name="Han R."/>
            <person name="Cavanaugh K."/>
            <person name="Michelmore R."/>
        </authorList>
    </citation>
    <scope>NUCLEOTIDE SEQUENCE [LARGE SCALE GENOMIC DNA]</scope>
    <source>
        <strain evidence="3 4">SF5</strain>
    </source>
</reference>
<dbReference type="RefSeq" id="XP_067819260.1">
    <property type="nucleotide sequence ID" value="XM_067960447.1"/>
</dbReference>
<dbReference type="SUPFAM" id="SSF57959">
    <property type="entry name" value="Leucine zipper domain"/>
    <property type="match status" value="1"/>
</dbReference>
<keyword evidence="4" id="KW-1185">Reference proteome</keyword>
<dbReference type="InterPro" id="IPR046347">
    <property type="entry name" value="bZIP_sf"/>
</dbReference>
<sequence length="454" mass="52384">MNEETKPVPSDIDVMWLLEKDPFFENGPSERRSALELRREKNRESMRRSRQRQRDRVQVLFHAVQQLEEQYKCLRRELDVKPQVCYSTTCRKYTDVVQLINQLGAEKLYLKASLQAKVSWQHQLSRVLETKTALDLSATSWTKEWSFLHRFHVATTHEVKAVFRFRDVTLNDVNDLIMKHTRLIQRVQHELLASDEWRSQTDPSNRSNDVRTDIHDGLDEVFGWALRRRLCGSVMEFVFTKRFPTLAVAKVMQKAWENEMNWQGAQVVKYDVQRLVMLQKINSHAYVLGRDVQSPDKAPVFRTSLLRYRMATSGHFDSLRGVANDKHSSHFYATGVVIGTQSVAPIETTGHKMVWDTRESSACVVWPELAHSIEMLQIVDARTGENQYVHVRWGGQTNYGSAFDARRNAADMVTTLLRWELATIAPAIELMPTGKAPVVDASLSVDDCFMATKD</sequence>
<comment type="caution">
    <text evidence="3">The sequence shown here is derived from an EMBL/GenBank/DDBJ whole genome shotgun (WGS) entry which is preliminary data.</text>
</comment>
<dbReference type="GeneID" id="94346118"/>
<dbReference type="AlphaFoldDB" id="A0A976FNP3"/>
<dbReference type="KEGG" id="blac:94346118"/>
<dbReference type="OrthoDB" id="165482at2759"/>
<proteinExistence type="predicted"/>
<feature type="region of interest" description="Disordered" evidence="1">
    <location>
        <begin position="25"/>
        <end position="51"/>
    </location>
</feature>
<dbReference type="EMBL" id="SHOA02000007">
    <property type="protein sequence ID" value="TDH69761.1"/>
    <property type="molecule type" value="Genomic_DNA"/>
</dbReference>